<comment type="pathway">
    <text evidence="2">Protein modification; protein glycosylation.</text>
</comment>
<accession>A0A1Y1ZPD5</accession>
<evidence type="ECO:0000256" key="10">
    <source>
        <dbReference type="SAM" id="Phobius"/>
    </source>
</evidence>
<name>A0A1Y1ZPD5_9PLEO</name>
<evidence type="ECO:0000256" key="4">
    <source>
        <dbReference type="ARBA" id="ARBA00022801"/>
    </source>
</evidence>
<dbReference type="InterPro" id="IPR036026">
    <property type="entry name" value="Seven-hairpin_glycosidases"/>
</dbReference>
<sequence length="588" mass="66388">MFEQPVVKFIRRWRIACIGLVAAVFVILAISLSLRFAPLPQRLFPISQQPRLRSCLASPPSPSYIPTNHSRFDWRNVTVKHPVSSLVSLPTAWATPLARIQHVFEQPSQEIEATRKDRQRAVKETFERAWKSYKDNAWLQDELRPISGGSKNEFGGWGATLVDSLDTLWMMNMTENFEFAVSAAFNISFAPETSIEELSMFETVIRFLGGFISAYDLTDCKDSRLLQKAVEVGDLVYAAFDTPNRMPVTRWKPRLAAEGQEQSALSSGLLAEIGSFSMEFTRLSQITGDMRYFDAIVRITEAMDAQQNLTKLPGMWPTEIDIATPDFTKGSKFSLGAEADSTYEYLPKTYQLLQGVEPYGSQYRKMYEYAMDTAIRHTLFRPMVPGQPDILFPSKVHAQDVSSAQRENSLEHLVCFVGGMLLLGGRLFTNDTHIEVGRKVGEGCAWAYKNSPIGIMAEESSLSACPSLDPCEFKGSGSGFTGFSHPVFYLRPEAIESIFYLYRVTGNSSYQDVAWEMFQAIDKNTKTEFGNAALQDMTRQNPPKDDSMQSFWLAETLKYLYLIFSEPELGSLDDFVYNTEAHPFRIPK</sequence>
<feature type="active site" evidence="6">
    <location>
        <position position="340"/>
    </location>
</feature>
<evidence type="ECO:0000256" key="1">
    <source>
        <dbReference type="ARBA" id="ARBA00001913"/>
    </source>
</evidence>
<keyword evidence="10" id="KW-0812">Transmembrane</keyword>
<dbReference type="SUPFAM" id="SSF48225">
    <property type="entry name" value="Seven-hairpin glycosidases"/>
    <property type="match status" value="1"/>
</dbReference>
<dbReference type="PRINTS" id="PR00747">
    <property type="entry name" value="GLYHDRLASE47"/>
</dbReference>
<dbReference type="OrthoDB" id="8118055at2759"/>
<evidence type="ECO:0000256" key="6">
    <source>
        <dbReference type="PIRSR" id="PIRSR601382-1"/>
    </source>
</evidence>
<dbReference type="InterPro" id="IPR001382">
    <property type="entry name" value="Glyco_hydro_47"/>
</dbReference>
<dbReference type="GO" id="GO:0005975">
    <property type="term" value="P:carbohydrate metabolic process"/>
    <property type="evidence" value="ECO:0007669"/>
    <property type="project" value="InterPro"/>
</dbReference>
<feature type="transmembrane region" description="Helical" evidence="10">
    <location>
        <begin position="12"/>
        <end position="34"/>
    </location>
</feature>
<comment type="caution">
    <text evidence="11">The sequence shown here is derived from an EMBL/GenBank/DDBJ whole genome shotgun (WGS) entry which is preliminary data.</text>
</comment>
<evidence type="ECO:0000256" key="9">
    <source>
        <dbReference type="RuleBase" id="RU361193"/>
    </source>
</evidence>
<dbReference type="UniPathway" id="UPA00378"/>
<comment type="cofactor">
    <cofactor evidence="1 7">
        <name>Ca(2+)</name>
        <dbReference type="ChEBI" id="CHEBI:29108"/>
    </cofactor>
</comment>
<proteinExistence type="inferred from homology"/>
<organism evidence="11 12">
    <name type="scientific">Clohesyomyces aquaticus</name>
    <dbReference type="NCBI Taxonomy" id="1231657"/>
    <lineage>
        <taxon>Eukaryota</taxon>
        <taxon>Fungi</taxon>
        <taxon>Dikarya</taxon>
        <taxon>Ascomycota</taxon>
        <taxon>Pezizomycotina</taxon>
        <taxon>Dothideomycetes</taxon>
        <taxon>Pleosporomycetidae</taxon>
        <taxon>Pleosporales</taxon>
        <taxon>Lindgomycetaceae</taxon>
        <taxon>Clohesyomyces</taxon>
    </lineage>
</organism>
<feature type="active site" evidence="6">
    <location>
        <position position="493"/>
    </location>
</feature>
<dbReference type="GO" id="GO:0036503">
    <property type="term" value="P:ERAD pathway"/>
    <property type="evidence" value="ECO:0007669"/>
    <property type="project" value="UniProtKB-ARBA"/>
</dbReference>
<evidence type="ECO:0000256" key="5">
    <source>
        <dbReference type="ARBA" id="ARBA00023157"/>
    </source>
</evidence>
<dbReference type="Pfam" id="PF01532">
    <property type="entry name" value="Glyco_hydro_47"/>
    <property type="match status" value="1"/>
</dbReference>
<dbReference type="GO" id="GO:0005783">
    <property type="term" value="C:endoplasmic reticulum"/>
    <property type="evidence" value="ECO:0007669"/>
    <property type="project" value="TreeGrafter"/>
</dbReference>
<feature type="active site" description="Proton donor" evidence="6">
    <location>
        <position position="202"/>
    </location>
</feature>
<dbReference type="Proteomes" id="UP000193144">
    <property type="component" value="Unassembled WGS sequence"/>
</dbReference>
<dbReference type="EC" id="3.2.1.-" evidence="9"/>
<dbReference type="GO" id="GO:0004571">
    <property type="term" value="F:mannosyl-oligosaccharide 1,2-alpha-mannosidase activity"/>
    <property type="evidence" value="ECO:0007669"/>
    <property type="project" value="InterPro"/>
</dbReference>
<evidence type="ECO:0000256" key="2">
    <source>
        <dbReference type="ARBA" id="ARBA00004922"/>
    </source>
</evidence>
<keyword evidence="4 9" id="KW-0378">Hydrolase</keyword>
<evidence type="ECO:0000256" key="7">
    <source>
        <dbReference type="PIRSR" id="PIRSR601382-2"/>
    </source>
</evidence>
<protein>
    <recommendedName>
        <fullName evidence="9">alpha-1,2-Mannosidase</fullName>
        <ecNumber evidence="9">3.2.1.-</ecNumber>
    </recommendedName>
</protein>
<keyword evidence="5 8" id="KW-1015">Disulfide bond</keyword>
<gene>
    <name evidence="11" type="ORF">BCR34DRAFT_483166</name>
</gene>
<keyword evidence="7" id="KW-0106">Calcium</keyword>
<feature type="disulfide bond" evidence="8">
    <location>
        <begin position="415"/>
        <end position="444"/>
    </location>
</feature>
<evidence type="ECO:0000256" key="3">
    <source>
        <dbReference type="ARBA" id="ARBA00007658"/>
    </source>
</evidence>
<dbReference type="Gene3D" id="1.50.10.10">
    <property type="match status" value="1"/>
</dbReference>
<evidence type="ECO:0000313" key="11">
    <source>
        <dbReference type="EMBL" id="ORY12102.1"/>
    </source>
</evidence>
<dbReference type="GO" id="GO:0005509">
    <property type="term" value="F:calcium ion binding"/>
    <property type="evidence" value="ECO:0007669"/>
    <property type="project" value="InterPro"/>
</dbReference>
<dbReference type="InterPro" id="IPR050749">
    <property type="entry name" value="Glycosyl_Hydrolase_47"/>
</dbReference>
<dbReference type="InterPro" id="IPR012341">
    <property type="entry name" value="6hp_glycosidase-like_sf"/>
</dbReference>
<keyword evidence="10" id="KW-1133">Transmembrane helix</keyword>
<reference evidence="11 12" key="1">
    <citation type="submission" date="2016-07" db="EMBL/GenBank/DDBJ databases">
        <title>Pervasive Adenine N6-methylation of Active Genes in Fungi.</title>
        <authorList>
            <consortium name="DOE Joint Genome Institute"/>
            <person name="Mondo S.J."/>
            <person name="Dannebaum R.O."/>
            <person name="Kuo R.C."/>
            <person name="Labutti K."/>
            <person name="Haridas S."/>
            <person name="Kuo A."/>
            <person name="Salamov A."/>
            <person name="Ahrendt S.R."/>
            <person name="Lipzen A."/>
            <person name="Sullivan W."/>
            <person name="Andreopoulos W.B."/>
            <person name="Clum A."/>
            <person name="Lindquist E."/>
            <person name="Daum C."/>
            <person name="Ramamoorthy G.K."/>
            <person name="Gryganskyi A."/>
            <person name="Culley D."/>
            <person name="Magnuson J.K."/>
            <person name="James T.Y."/>
            <person name="O'Malley M.A."/>
            <person name="Stajich J.E."/>
            <person name="Spatafora J.W."/>
            <person name="Visel A."/>
            <person name="Grigoriev I.V."/>
        </authorList>
    </citation>
    <scope>NUCLEOTIDE SEQUENCE [LARGE SCALE GENOMIC DNA]</scope>
    <source>
        <strain evidence="11 12">CBS 115471</strain>
    </source>
</reference>
<dbReference type="FunFam" id="1.50.10.10:FF:000037">
    <property type="entry name" value="alpha-1,2-Mannosidase"/>
    <property type="match status" value="1"/>
</dbReference>
<dbReference type="PANTHER" id="PTHR11742:SF89">
    <property type="entry name" value="ALPHA-1,2-MANNOSIDASE"/>
    <property type="match status" value="1"/>
</dbReference>
<dbReference type="EMBL" id="MCFA01000054">
    <property type="protein sequence ID" value="ORY12102.1"/>
    <property type="molecule type" value="Genomic_DNA"/>
</dbReference>
<dbReference type="PANTHER" id="PTHR11742">
    <property type="entry name" value="MANNOSYL-OLIGOSACCHARIDE ALPHA-1,2-MANNOSIDASE-RELATED"/>
    <property type="match status" value="1"/>
</dbReference>
<keyword evidence="12" id="KW-1185">Reference proteome</keyword>
<feature type="active site" description="Proton donor" evidence="6">
    <location>
        <position position="458"/>
    </location>
</feature>
<evidence type="ECO:0000256" key="8">
    <source>
        <dbReference type="PIRSR" id="PIRSR601382-3"/>
    </source>
</evidence>
<dbReference type="AlphaFoldDB" id="A0A1Y1ZPD5"/>
<keyword evidence="7" id="KW-0479">Metal-binding</keyword>
<dbReference type="GO" id="GO:0016020">
    <property type="term" value="C:membrane"/>
    <property type="evidence" value="ECO:0007669"/>
    <property type="project" value="InterPro"/>
</dbReference>
<keyword evidence="10" id="KW-0472">Membrane</keyword>
<keyword evidence="9" id="KW-0326">Glycosidase</keyword>
<dbReference type="STRING" id="1231657.A0A1Y1ZPD5"/>
<evidence type="ECO:0000313" key="12">
    <source>
        <dbReference type="Proteomes" id="UP000193144"/>
    </source>
</evidence>
<feature type="binding site" evidence="7">
    <location>
        <position position="579"/>
    </location>
    <ligand>
        <name>Ca(2+)</name>
        <dbReference type="ChEBI" id="CHEBI:29108"/>
    </ligand>
</feature>
<comment type="similarity">
    <text evidence="3 9">Belongs to the glycosyl hydrolase 47 family.</text>
</comment>